<dbReference type="Proteomes" id="UP000552757">
    <property type="component" value="Unassembled WGS sequence"/>
</dbReference>
<organism evidence="1 2">
    <name type="scientific">Sphingobium fontiphilum</name>
    <dbReference type="NCBI Taxonomy" id="944425"/>
    <lineage>
        <taxon>Bacteria</taxon>
        <taxon>Pseudomonadati</taxon>
        <taxon>Pseudomonadota</taxon>
        <taxon>Alphaproteobacteria</taxon>
        <taxon>Sphingomonadales</taxon>
        <taxon>Sphingomonadaceae</taxon>
        <taxon>Sphingobium</taxon>
    </lineage>
</organism>
<evidence type="ECO:0000313" key="1">
    <source>
        <dbReference type="EMBL" id="MBB3981629.1"/>
    </source>
</evidence>
<dbReference type="RefSeq" id="WP_183954613.1">
    <property type="nucleotide sequence ID" value="NZ_JACIEB010000002.1"/>
</dbReference>
<protein>
    <submittedName>
        <fullName evidence="1">Uncharacterized protein</fullName>
    </submittedName>
</protein>
<dbReference type="EMBL" id="JACIEB010000002">
    <property type="protein sequence ID" value="MBB3981629.1"/>
    <property type="molecule type" value="Genomic_DNA"/>
</dbReference>
<evidence type="ECO:0000313" key="2">
    <source>
        <dbReference type="Proteomes" id="UP000552757"/>
    </source>
</evidence>
<accession>A0A7W6DMC0</accession>
<dbReference type="AlphaFoldDB" id="A0A7W6DMC0"/>
<sequence length="221" mass="24909">MRSVQPEGKKGSLKWIQRAVNSRAASLEAPILDRTGAVFVDWRSPLAEDEFAEYRDAAFLERLGMVSLTAPLQEFWPSHGPQWDALARTDRGDILLVEAKAHIREMYSPASQASPGSLAKIMRALDETAEALGASANRAPWSKHFYQMANRLAHLHFFRSRDVPAWLVLVNFVGDEEMAGPRTQREWAAAYQVMWHVMGLGSRHPLARYIIDICAPIEELQ</sequence>
<keyword evidence="2" id="KW-1185">Reference proteome</keyword>
<reference evidence="1 2" key="1">
    <citation type="submission" date="2020-08" db="EMBL/GenBank/DDBJ databases">
        <title>Genomic Encyclopedia of Type Strains, Phase IV (KMG-IV): sequencing the most valuable type-strain genomes for metagenomic binning, comparative biology and taxonomic classification.</title>
        <authorList>
            <person name="Goeker M."/>
        </authorList>
    </citation>
    <scope>NUCLEOTIDE SEQUENCE [LARGE SCALE GENOMIC DNA]</scope>
    <source>
        <strain evidence="1 2">DSM 29348</strain>
    </source>
</reference>
<gene>
    <name evidence="1" type="ORF">GGR44_001276</name>
</gene>
<name>A0A7W6DMC0_9SPHN</name>
<proteinExistence type="predicted"/>
<comment type="caution">
    <text evidence="1">The sequence shown here is derived from an EMBL/GenBank/DDBJ whole genome shotgun (WGS) entry which is preliminary data.</text>
</comment>